<keyword evidence="1" id="KW-0472">Membrane</keyword>
<protein>
    <submittedName>
        <fullName evidence="2">Uncharacterized protein</fullName>
    </submittedName>
</protein>
<organism evidence="2 3">
    <name type="scientific">Pseudoramibacter alactolyticus ATCC 23263</name>
    <dbReference type="NCBI Taxonomy" id="887929"/>
    <lineage>
        <taxon>Bacteria</taxon>
        <taxon>Bacillati</taxon>
        <taxon>Bacillota</taxon>
        <taxon>Clostridia</taxon>
        <taxon>Eubacteriales</taxon>
        <taxon>Eubacteriaceae</taxon>
        <taxon>Pseudoramibacter</taxon>
    </lineage>
</organism>
<evidence type="ECO:0000313" key="3">
    <source>
        <dbReference type="Proteomes" id="UP000004754"/>
    </source>
</evidence>
<dbReference type="eggNOG" id="ENOG5032W8U">
    <property type="taxonomic scope" value="Bacteria"/>
</dbReference>
<dbReference type="HOGENOM" id="CLU_1794793_0_0_9"/>
<evidence type="ECO:0000256" key="1">
    <source>
        <dbReference type="SAM" id="Phobius"/>
    </source>
</evidence>
<dbReference type="AlphaFoldDB" id="E6MHH6"/>
<dbReference type="OrthoDB" id="2083567at2"/>
<name>E6MHH6_9FIRM</name>
<feature type="transmembrane region" description="Helical" evidence="1">
    <location>
        <begin position="19"/>
        <end position="36"/>
    </location>
</feature>
<dbReference type="STRING" id="887929.HMP0721_1461"/>
<keyword evidence="1" id="KW-0812">Transmembrane</keyword>
<reference evidence="2 3" key="1">
    <citation type="submission" date="2010-12" db="EMBL/GenBank/DDBJ databases">
        <authorList>
            <person name="Muzny D."/>
            <person name="Qin X."/>
            <person name="Deng J."/>
            <person name="Jiang H."/>
            <person name="Liu Y."/>
            <person name="Qu J."/>
            <person name="Song X.-Z."/>
            <person name="Zhang L."/>
            <person name="Thornton R."/>
            <person name="Coyle M."/>
            <person name="Francisco L."/>
            <person name="Jackson L."/>
            <person name="Javaid M."/>
            <person name="Korchina V."/>
            <person name="Kovar C."/>
            <person name="Mata R."/>
            <person name="Mathew T."/>
            <person name="Ngo R."/>
            <person name="Nguyen L."/>
            <person name="Nguyen N."/>
            <person name="Okwuonu G."/>
            <person name="Ongeri F."/>
            <person name="Pham C."/>
            <person name="Simmons D."/>
            <person name="Wilczek-Boney K."/>
            <person name="Hale W."/>
            <person name="Jakkamsetti A."/>
            <person name="Pham P."/>
            <person name="Ruth R."/>
            <person name="San Lucas F."/>
            <person name="Warren J."/>
            <person name="Zhang J."/>
            <person name="Zhao Z."/>
            <person name="Zhou C."/>
            <person name="Zhu D."/>
            <person name="Lee S."/>
            <person name="Bess C."/>
            <person name="Blankenburg K."/>
            <person name="Forbes L."/>
            <person name="Fu Q."/>
            <person name="Gubbala S."/>
            <person name="Hirani K."/>
            <person name="Jayaseelan J.C."/>
            <person name="Lara F."/>
            <person name="Munidasa M."/>
            <person name="Palculict T."/>
            <person name="Patil S."/>
            <person name="Pu L.-L."/>
            <person name="Saada N."/>
            <person name="Tang L."/>
            <person name="Weissenberger G."/>
            <person name="Zhu Y."/>
            <person name="Hemphill L."/>
            <person name="Shang Y."/>
            <person name="Youmans B."/>
            <person name="Ayvaz T."/>
            <person name="Ross M."/>
            <person name="Santibanez J."/>
            <person name="Aqrawi P."/>
            <person name="Gross S."/>
            <person name="Joshi V."/>
            <person name="Fowler G."/>
            <person name="Nazareth L."/>
            <person name="Reid J."/>
            <person name="Worley K."/>
            <person name="Petrosino J."/>
            <person name="Highlander S."/>
            <person name="Gibbs R."/>
        </authorList>
    </citation>
    <scope>NUCLEOTIDE SEQUENCE [LARGE SCALE GENOMIC DNA]</scope>
    <source>
        <strain evidence="2 3">ATCC 23263</strain>
    </source>
</reference>
<dbReference type="EMBL" id="AEQN01000018">
    <property type="protein sequence ID" value="EFV01478.1"/>
    <property type="molecule type" value="Genomic_DNA"/>
</dbReference>
<keyword evidence="3" id="KW-1185">Reference proteome</keyword>
<proteinExistence type="predicted"/>
<sequence length="144" mass="15762">MDEEKKGFVAWVKAHKKELIVAGISIGVILAVILGIKNKDALMKLWADMQASIRKSSVPVKELTDTVPVIQIAPIPEVDKSPVIRIVDVNRTAQYPFDVSDHIRNLHPGWKASAEKMAEAERLGIILQPGQTLVDDYTKGGVAA</sequence>
<evidence type="ECO:0000313" key="2">
    <source>
        <dbReference type="EMBL" id="EFV01478.1"/>
    </source>
</evidence>
<comment type="caution">
    <text evidence="2">The sequence shown here is derived from an EMBL/GenBank/DDBJ whole genome shotgun (WGS) entry which is preliminary data.</text>
</comment>
<dbReference type="Proteomes" id="UP000004754">
    <property type="component" value="Unassembled WGS sequence"/>
</dbReference>
<gene>
    <name evidence="2" type="ORF">HMP0721_1461</name>
</gene>
<accession>E6MHH6</accession>
<keyword evidence="1" id="KW-1133">Transmembrane helix</keyword>
<dbReference type="RefSeq" id="WP_006598883.1">
    <property type="nucleotide sequence ID" value="NZ_GL622359.1"/>
</dbReference>